<sequence length="109" mass="11664">MRVPQCGRAFLLSPVLVHRCTRGLIRPASASILSRPESPSKQPFLQQLPLQLLQVAGWEFQTSAVSQDTDTEFKFTSAGATTVVVSGSGTSIGTVFGSLIIGYARKQAL</sequence>
<dbReference type="GO" id="GO:0015078">
    <property type="term" value="F:proton transmembrane transporter activity"/>
    <property type="evidence" value="ECO:0007669"/>
    <property type="project" value="InterPro"/>
</dbReference>
<name>A0A8C0WPL9_CASCN</name>
<proteinExistence type="inferred from homology"/>
<dbReference type="PANTHER" id="PTHR10031">
    <property type="entry name" value="ATP SYNTHASE LIPID-BINDING PROTEIN, MITOCHONDRIAL"/>
    <property type="match status" value="1"/>
</dbReference>
<reference evidence="3" key="1">
    <citation type="submission" date="2023-09" db="UniProtKB">
        <authorList>
            <consortium name="Ensembl"/>
        </authorList>
    </citation>
    <scope>IDENTIFICATION</scope>
</reference>
<keyword evidence="2" id="KW-0375">Hydrogen ion transport</keyword>
<evidence type="ECO:0000256" key="1">
    <source>
        <dbReference type="ARBA" id="ARBA00006704"/>
    </source>
</evidence>
<dbReference type="GO" id="GO:0015986">
    <property type="term" value="P:proton motive force-driven ATP synthesis"/>
    <property type="evidence" value="ECO:0007669"/>
    <property type="project" value="InterPro"/>
</dbReference>
<dbReference type="AlphaFoldDB" id="A0A8C0WPL9"/>
<dbReference type="GO" id="GO:0045259">
    <property type="term" value="C:proton-transporting ATP synthase complex"/>
    <property type="evidence" value="ECO:0007669"/>
    <property type="project" value="InterPro"/>
</dbReference>
<keyword evidence="2" id="KW-0446">Lipid-binding</keyword>
<dbReference type="GO" id="GO:0008289">
    <property type="term" value="F:lipid binding"/>
    <property type="evidence" value="ECO:0007669"/>
    <property type="project" value="UniProtKB-KW"/>
</dbReference>
<accession>A0A8C0WPL9</accession>
<evidence type="ECO:0000256" key="2">
    <source>
        <dbReference type="RuleBase" id="RU004221"/>
    </source>
</evidence>
<keyword evidence="2" id="KW-0813">Transport</keyword>
<dbReference type="Gene3D" id="1.20.20.10">
    <property type="entry name" value="F1F0 ATP synthase subunit C"/>
    <property type="match status" value="1"/>
</dbReference>
<comment type="similarity">
    <text evidence="1 2">Belongs to the ATPase C chain family.</text>
</comment>
<dbReference type="InterPro" id="IPR038662">
    <property type="entry name" value="ATP_synth_F0_csu_sf"/>
</dbReference>
<dbReference type="PANTHER" id="PTHR10031:SF0">
    <property type="entry name" value="ATPASE PROTEIN 9"/>
    <property type="match status" value="1"/>
</dbReference>
<dbReference type="PRINTS" id="PR00124">
    <property type="entry name" value="ATPASEC"/>
</dbReference>
<evidence type="ECO:0000313" key="3">
    <source>
        <dbReference type="Ensembl" id="ENSCCNP00000012883.1"/>
    </source>
</evidence>
<keyword evidence="2" id="KW-0406">Ion transport</keyword>
<dbReference type="Ensembl" id="ENSCCNT00000016907.1">
    <property type="protein sequence ID" value="ENSCCNP00000012883.1"/>
    <property type="gene ID" value="ENSCCNG00000013377.1"/>
</dbReference>
<dbReference type="InterPro" id="IPR000454">
    <property type="entry name" value="ATP_synth_F0_csu"/>
</dbReference>
<organism evidence="3">
    <name type="scientific">Castor canadensis</name>
    <name type="common">American beaver</name>
    <dbReference type="NCBI Taxonomy" id="51338"/>
    <lineage>
        <taxon>Eukaryota</taxon>
        <taxon>Metazoa</taxon>
        <taxon>Chordata</taxon>
        <taxon>Craniata</taxon>
        <taxon>Vertebrata</taxon>
        <taxon>Euteleostomi</taxon>
        <taxon>Mammalia</taxon>
        <taxon>Eutheria</taxon>
        <taxon>Euarchontoglires</taxon>
        <taxon>Glires</taxon>
        <taxon>Rodentia</taxon>
        <taxon>Castorimorpha</taxon>
        <taxon>Castoridae</taxon>
        <taxon>Castor</taxon>
    </lineage>
</organism>
<protein>
    <submittedName>
        <fullName evidence="3">Uncharacterized protein</fullName>
    </submittedName>
</protein>